<proteinExistence type="predicted"/>
<comment type="caution">
    <text evidence="2">The sequence shown here is derived from an EMBL/GenBank/DDBJ whole genome shotgun (WGS) entry which is preliminary data.</text>
</comment>
<dbReference type="AlphaFoldDB" id="A0AAD4LVB2"/>
<reference evidence="2" key="1">
    <citation type="submission" date="2022-01" db="EMBL/GenBank/DDBJ databases">
        <title>Comparative genomics reveals a dynamic genome evolution in the ectomycorrhizal milk-cap (Lactarius) mushrooms.</title>
        <authorList>
            <consortium name="DOE Joint Genome Institute"/>
            <person name="Lebreton A."/>
            <person name="Tang N."/>
            <person name="Kuo A."/>
            <person name="LaButti K."/>
            <person name="Drula E."/>
            <person name="Barry K."/>
            <person name="Clum A."/>
            <person name="Lipzen A."/>
            <person name="Mousain D."/>
            <person name="Ng V."/>
            <person name="Wang R."/>
            <person name="Wang X."/>
            <person name="Dai Y."/>
            <person name="Henrissat B."/>
            <person name="Grigoriev I.V."/>
            <person name="Guerin-Laguette A."/>
            <person name="Yu F."/>
            <person name="Martin F.M."/>
        </authorList>
    </citation>
    <scope>NUCLEOTIDE SEQUENCE</scope>
    <source>
        <strain evidence="2">QP</strain>
    </source>
</reference>
<dbReference type="EMBL" id="JAKELL010000001">
    <property type="protein sequence ID" value="KAH9001366.1"/>
    <property type="molecule type" value="Genomic_DNA"/>
</dbReference>
<protein>
    <submittedName>
        <fullName evidence="2">Uncharacterized protein</fullName>
    </submittedName>
</protein>
<gene>
    <name evidence="2" type="ORF">EDB92DRAFT_1826257</name>
</gene>
<dbReference type="Proteomes" id="UP001201163">
    <property type="component" value="Unassembled WGS sequence"/>
</dbReference>
<keyword evidence="3" id="KW-1185">Reference proteome</keyword>
<feature type="region of interest" description="Disordered" evidence="1">
    <location>
        <begin position="1"/>
        <end position="37"/>
    </location>
</feature>
<sequence>MCRGGFNANEQSWGNADPPESLRSESPGCRRRPAGGVTASTPISIRLPLPLLLLGHAGTADAEVGAVAEVDADTDARGLGARRPPCGCGKSRSDASFSPVTFFRPYPGGPRVASYWPVRSSLSSVLWEEEMGGRWAKDLPTTIPSMRGGLVNAVGPRGARTVCRLTVAWRECGSIVR</sequence>
<name>A0AAD4LVB2_9AGAM</name>
<organism evidence="2 3">
    <name type="scientific">Lactarius akahatsu</name>
    <dbReference type="NCBI Taxonomy" id="416441"/>
    <lineage>
        <taxon>Eukaryota</taxon>
        <taxon>Fungi</taxon>
        <taxon>Dikarya</taxon>
        <taxon>Basidiomycota</taxon>
        <taxon>Agaricomycotina</taxon>
        <taxon>Agaricomycetes</taxon>
        <taxon>Russulales</taxon>
        <taxon>Russulaceae</taxon>
        <taxon>Lactarius</taxon>
    </lineage>
</organism>
<evidence type="ECO:0000313" key="3">
    <source>
        <dbReference type="Proteomes" id="UP001201163"/>
    </source>
</evidence>
<evidence type="ECO:0000256" key="1">
    <source>
        <dbReference type="SAM" id="MobiDB-lite"/>
    </source>
</evidence>
<evidence type="ECO:0000313" key="2">
    <source>
        <dbReference type="EMBL" id="KAH9001366.1"/>
    </source>
</evidence>
<accession>A0AAD4LVB2</accession>